<reference evidence="2" key="1">
    <citation type="journal article" date="2014" name="Int. J. Syst. Evol. Microbiol.">
        <title>Complete genome sequence of Corynebacterium casei LMG S-19264T (=DSM 44701T), isolated from a smear-ripened cheese.</title>
        <authorList>
            <consortium name="US DOE Joint Genome Institute (JGI-PGF)"/>
            <person name="Walter F."/>
            <person name="Albersmeier A."/>
            <person name="Kalinowski J."/>
            <person name="Ruckert C."/>
        </authorList>
    </citation>
    <scope>NUCLEOTIDE SEQUENCE</scope>
    <source>
        <strain evidence="2">CGMCC 1.15966</strain>
    </source>
</reference>
<feature type="transmembrane region" description="Helical" evidence="1">
    <location>
        <begin position="23"/>
        <end position="44"/>
    </location>
</feature>
<sequence length="61" mass="7192">MAVSVTGINNMWWRVIPDFIMEWLRSLIIFVWLSLIRKGLVVAIPNPKTMTQFIKKLWCGE</sequence>
<protein>
    <submittedName>
        <fullName evidence="2">Uncharacterized protein</fullName>
    </submittedName>
</protein>
<accession>A0A8H9KYL2</accession>
<gene>
    <name evidence="2" type="ORF">GCM10011516_27200</name>
</gene>
<keyword evidence="1" id="KW-1133">Transmembrane helix</keyword>
<evidence type="ECO:0000313" key="2">
    <source>
        <dbReference type="EMBL" id="GGE28101.1"/>
    </source>
</evidence>
<keyword evidence="1" id="KW-0812">Transmembrane</keyword>
<organism evidence="2 3">
    <name type="scientific">Sphingobacterium cellulitidis</name>
    <dbReference type="NCBI Taxonomy" id="1768011"/>
    <lineage>
        <taxon>Bacteria</taxon>
        <taxon>Pseudomonadati</taxon>
        <taxon>Bacteroidota</taxon>
        <taxon>Sphingobacteriia</taxon>
        <taxon>Sphingobacteriales</taxon>
        <taxon>Sphingobacteriaceae</taxon>
        <taxon>Sphingobacterium</taxon>
    </lineage>
</organism>
<keyword evidence="3" id="KW-1185">Reference proteome</keyword>
<name>A0A8H9KYL2_9SPHI</name>
<evidence type="ECO:0000256" key="1">
    <source>
        <dbReference type="SAM" id="Phobius"/>
    </source>
</evidence>
<keyword evidence="1" id="KW-0472">Membrane</keyword>
<dbReference type="AlphaFoldDB" id="A0A8H9KYL2"/>
<dbReference type="Proteomes" id="UP000614460">
    <property type="component" value="Unassembled WGS sequence"/>
</dbReference>
<evidence type="ECO:0000313" key="3">
    <source>
        <dbReference type="Proteomes" id="UP000614460"/>
    </source>
</evidence>
<dbReference type="EMBL" id="BMKM01000008">
    <property type="protein sequence ID" value="GGE28101.1"/>
    <property type="molecule type" value="Genomic_DNA"/>
</dbReference>
<comment type="caution">
    <text evidence="2">The sequence shown here is derived from an EMBL/GenBank/DDBJ whole genome shotgun (WGS) entry which is preliminary data.</text>
</comment>
<reference evidence="2" key="2">
    <citation type="submission" date="2020-09" db="EMBL/GenBank/DDBJ databases">
        <authorList>
            <person name="Sun Q."/>
            <person name="Zhou Y."/>
        </authorList>
    </citation>
    <scope>NUCLEOTIDE SEQUENCE</scope>
    <source>
        <strain evidence="2">CGMCC 1.15966</strain>
    </source>
</reference>
<proteinExistence type="predicted"/>